<reference evidence="3" key="1">
    <citation type="submission" date="2016-06" db="EMBL/GenBank/DDBJ databases">
        <authorList>
            <person name="Nascimento L."/>
            <person name="Pereira R.V."/>
            <person name="Martins L.F."/>
            <person name="Quaggio R.B."/>
            <person name="Silva A.M."/>
            <person name="Setubal J.C."/>
        </authorList>
    </citation>
    <scope>NUCLEOTIDE SEQUENCE [LARGE SCALE GENOMIC DNA]</scope>
</reference>
<feature type="domain" description="Acyclic terpene utilisation N-terminal" evidence="1">
    <location>
        <begin position="4"/>
        <end position="449"/>
    </location>
</feature>
<name>A0A1Y3PHN2_9BACI</name>
<dbReference type="PANTHER" id="PTHR47708:SF2">
    <property type="entry name" value="SI:CH73-132F6.5"/>
    <property type="match status" value="1"/>
</dbReference>
<accession>A0A1Y3PHN2</accession>
<organism evidence="2 3">
    <name type="scientific">Bacillus thermozeamaize</name>
    <dbReference type="NCBI Taxonomy" id="230954"/>
    <lineage>
        <taxon>Bacteria</taxon>
        <taxon>Bacillati</taxon>
        <taxon>Bacillota</taxon>
        <taxon>Bacilli</taxon>
        <taxon>Bacillales</taxon>
        <taxon>Bacillaceae</taxon>
        <taxon>Bacillus</taxon>
    </lineage>
</organism>
<evidence type="ECO:0000313" key="2">
    <source>
        <dbReference type="EMBL" id="OUM86840.1"/>
    </source>
</evidence>
<dbReference type="PANTHER" id="PTHR47708">
    <property type="match status" value="1"/>
</dbReference>
<dbReference type="Pfam" id="PF07287">
    <property type="entry name" value="AtuA"/>
    <property type="match status" value="1"/>
</dbReference>
<comment type="caution">
    <text evidence="2">The sequence shown here is derived from an EMBL/GenBank/DDBJ whole genome shotgun (WGS) entry which is preliminary data.</text>
</comment>
<dbReference type="InterPro" id="IPR010839">
    <property type="entry name" value="AtuA_N"/>
</dbReference>
<evidence type="ECO:0000313" key="3">
    <source>
        <dbReference type="Proteomes" id="UP000196475"/>
    </source>
</evidence>
<evidence type="ECO:0000259" key="1">
    <source>
        <dbReference type="Pfam" id="PF07287"/>
    </source>
</evidence>
<sequence length="454" mass="50251">MRKVRIGAAEGFYGDAVDPAVDIAQHGDVQYLCFDCLAELTMAILLKDQKRDPSKGYCLDVTAYMKALLPYVKEKGIKILTNAGGINPEGAQQEVMRVAREMGISGLKVAVVTGDNILDRIDRLMQQGVTFQHMETGESLETVRDRLLFANVYLGVGPIVEALRQGADIVVTGRTTDTAQFLAPLVYEFGWREDEWDKLAQGILMGHLMECSAQSTGGNFSGNWWDVPDMDRIGYPIAEIQEDGSFILTKTPTSGGLVTVNTVKEQMLYEIHDPAAYVTPDVVADFTTAVLENVGPDRVLIRGATGKPRPDRLKAVMGYQNGYMGQAIIGYSWPDALKKARKADEIIRKQLARKGMHYDEIHTSFLGYNSLHGPTVEEPKEELNEVYLRIAVRARTKQEAVAFSRLFPPLGLDGPPSVTGLGGRLQPRELLGMWASLVPRDLIEKDVHIRIQEV</sequence>
<dbReference type="AlphaFoldDB" id="A0A1Y3PHN2"/>
<dbReference type="EMBL" id="LZRT01000085">
    <property type="protein sequence ID" value="OUM86840.1"/>
    <property type="molecule type" value="Genomic_DNA"/>
</dbReference>
<gene>
    <name evidence="2" type="ORF">BAA01_15535</name>
</gene>
<dbReference type="Proteomes" id="UP000196475">
    <property type="component" value="Unassembled WGS sequence"/>
</dbReference>
<protein>
    <recommendedName>
        <fullName evidence="1">Acyclic terpene utilisation N-terminal domain-containing protein</fullName>
    </recommendedName>
</protein>
<proteinExistence type="predicted"/>